<dbReference type="InterPro" id="IPR056951">
    <property type="entry name" value="Phage_connect_2"/>
</dbReference>
<reference evidence="1" key="1">
    <citation type="journal article" date="2021" name="Proc. Natl. Acad. Sci. U.S.A.">
        <title>A Catalog of Tens of Thousands of Viruses from Human Metagenomes Reveals Hidden Associations with Chronic Diseases.</title>
        <authorList>
            <person name="Tisza M.J."/>
            <person name="Buck C.B."/>
        </authorList>
    </citation>
    <scope>NUCLEOTIDE SEQUENCE</scope>
    <source>
        <strain evidence="1">CtCYN4</strain>
    </source>
</reference>
<protein>
    <submittedName>
        <fullName evidence="1">Head to tail adaptor</fullName>
    </submittedName>
</protein>
<organism evidence="1">
    <name type="scientific">Myoviridae sp. ctCYN4</name>
    <dbReference type="NCBI Taxonomy" id="2825051"/>
    <lineage>
        <taxon>Viruses</taxon>
        <taxon>Duplodnaviria</taxon>
        <taxon>Heunggongvirae</taxon>
        <taxon>Uroviricota</taxon>
        <taxon>Caudoviricetes</taxon>
    </lineage>
</organism>
<accession>A0A8S5VHW1</accession>
<proteinExistence type="predicted"/>
<dbReference type="Pfam" id="PF24829">
    <property type="entry name" value="Phage_connect_2"/>
    <property type="match status" value="1"/>
</dbReference>
<sequence>MANNKSISDELMKKARGFLRITIENDEVINTEITTLIKACRQDLIRNGITSTKAESEEDSLIETAILLYLKAEFGLDNKNYEKYRNSYETLRTELSLTSDYVNEVVKNVE</sequence>
<name>A0A8S5VHW1_9CAUD</name>
<dbReference type="EMBL" id="BK016268">
    <property type="protein sequence ID" value="DAG06264.1"/>
    <property type="molecule type" value="Genomic_DNA"/>
</dbReference>
<evidence type="ECO:0000313" key="1">
    <source>
        <dbReference type="EMBL" id="DAG06264.1"/>
    </source>
</evidence>